<dbReference type="InterPro" id="IPR023908">
    <property type="entry name" value="xxxLxxG_rpt"/>
</dbReference>
<keyword evidence="1" id="KW-0732">Signal</keyword>
<dbReference type="Proteomes" id="UP001526147">
    <property type="component" value="Unassembled WGS sequence"/>
</dbReference>
<organism evidence="2 3">
    <name type="scientific">Metabacillus halosaccharovorans</name>
    <dbReference type="NCBI Taxonomy" id="930124"/>
    <lineage>
        <taxon>Bacteria</taxon>
        <taxon>Bacillati</taxon>
        <taxon>Bacillota</taxon>
        <taxon>Bacilli</taxon>
        <taxon>Bacillales</taxon>
        <taxon>Bacillaceae</taxon>
        <taxon>Metabacillus</taxon>
    </lineage>
</organism>
<accession>A0ABT3DG65</accession>
<evidence type="ECO:0000256" key="1">
    <source>
        <dbReference type="SAM" id="SignalP"/>
    </source>
</evidence>
<evidence type="ECO:0000313" key="3">
    <source>
        <dbReference type="Proteomes" id="UP001526147"/>
    </source>
</evidence>
<reference evidence="2 3" key="1">
    <citation type="submission" date="2022-10" db="EMBL/GenBank/DDBJ databases">
        <title>Draft genome assembly of moderately radiation resistant bacterium Metabacillus halosaccharovorans.</title>
        <authorList>
            <person name="Pal S."/>
            <person name="Gopinathan A."/>
        </authorList>
    </citation>
    <scope>NUCLEOTIDE SEQUENCE [LARGE SCALE GENOMIC DNA]</scope>
    <source>
        <strain evidence="2 3">VITHBRA001</strain>
    </source>
</reference>
<dbReference type="RefSeq" id="WP_264142559.1">
    <property type="nucleotide sequence ID" value="NZ_JAOYEY010000035.1"/>
</dbReference>
<name>A0ABT3DG65_9BACI</name>
<feature type="signal peptide" evidence="1">
    <location>
        <begin position="1"/>
        <end position="26"/>
    </location>
</feature>
<feature type="chain" id="PRO_5046232161" evidence="1">
    <location>
        <begin position="27"/>
        <end position="610"/>
    </location>
</feature>
<protein>
    <submittedName>
        <fullName evidence="2">YhgE/Pip domain-containing protein</fullName>
    </submittedName>
</protein>
<dbReference type="Gene3D" id="1.10.287.950">
    <property type="entry name" value="Methyl-accepting chemotaxis protein"/>
    <property type="match status" value="2"/>
</dbReference>
<proteinExistence type="predicted"/>
<dbReference type="SUPFAM" id="SSF47661">
    <property type="entry name" value="t-snare proteins"/>
    <property type="match status" value="1"/>
</dbReference>
<comment type="caution">
    <text evidence="2">The sequence shown here is derived from an EMBL/GenBank/DDBJ whole genome shotgun (WGS) entry which is preliminary data.</text>
</comment>
<dbReference type="NCBIfam" id="TIGR03057">
    <property type="entry name" value="xxxLxxG_by_4"/>
    <property type="match status" value="2"/>
</dbReference>
<evidence type="ECO:0000313" key="2">
    <source>
        <dbReference type="EMBL" id="MCV9885856.1"/>
    </source>
</evidence>
<sequence length="610" mass="66706">MKKSISKILLVLTTTIFVIPSLHVTAATDDSKSNGDSSQGTGEISSKDEVVYAKLSATGQRQEAYVVNILDIEKPGEIVDYGPYTSLKNLTDLTELEQKNNTVRVTADSKGKFYYQGNMKEEPLPWDVSISYILDGKQINPDELAGKKGHVQIEIRTSANEQVDSVFFENYLLQISLSLDTDKYSNIKAPDGMLANAGKNKQVTFTVMPEKEEKLTVEADALHFELDGIDITAIPSSMPIDAPNIDDMTGDMEILTDAIKDINNGVGDLKDGVSELNNGVHELGNGSSQFKEGMSKINGSSTELINASKNIQQALETLNTSLSGSGSEEMGLGDFKKLEDGLSQISGGLRETSDGLMTFNENYAKAYNELNKAMEAIPEYEITKEQTQALYNSGADQQVLNQLLETYAAARMAKGTYSAVKEAFDAVDVTLSQVNSALSEMADNLDTIGNGISSSLEQMDVAESFAQLQEGINQLSSNYGAFHSGLVEYSGGVNQLSNSYTKLHTGIIKLSNGTDELENGVGKLHDGTDELYESTSDLPEQMKQEVDQMIADYDKSDFEAVSFISPKNQQINSVQFVIKTESIKKEEQEKPEKTTKEQTGFWARLKDLFS</sequence>
<keyword evidence="3" id="KW-1185">Reference proteome</keyword>
<dbReference type="EMBL" id="JAOYEY010000035">
    <property type="protein sequence ID" value="MCV9885856.1"/>
    <property type="molecule type" value="Genomic_DNA"/>
</dbReference>
<dbReference type="InterPro" id="IPR010989">
    <property type="entry name" value="SNARE"/>
</dbReference>
<gene>
    <name evidence="2" type="ORF">OIH86_09325</name>
</gene>